<reference evidence="2" key="1">
    <citation type="submission" date="2019-03" db="EMBL/GenBank/DDBJ databases">
        <title>Lake Tanganyika Metagenome-Assembled Genomes (MAGs).</title>
        <authorList>
            <person name="Tran P."/>
        </authorList>
    </citation>
    <scope>NUCLEOTIDE SEQUENCE</scope>
    <source>
        <strain evidence="2">M_DeepCast_50m_m2_156</strain>
    </source>
</reference>
<keyword evidence="1" id="KW-0812">Transmembrane</keyword>
<keyword evidence="1" id="KW-0472">Membrane</keyword>
<comment type="caution">
    <text evidence="2">The sequence shown here is derived from an EMBL/GenBank/DDBJ whole genome shotgun (WGS) entry which is preliminary data.</text>
</comment>
<keyword evidence="1" id="KW-1133">Transmembrane helix</keyword>
<sequence>MALNTNPSNNPTIKWGALFIIGLMLLSGVAVFFGSQSSSQNNSTNTNNTNQSVEQYFSEDVPGTVVQLFNTAIVGGQTKDGDKTSLDEKLNSLSGVESITSQFSPLNEDGIITYIANLNLSAETDHAAFAQSVIDLGLFDSPEVYFQASAQVEQEQEVYNSKQQLTRINLPNAQIQAIVSPNTLVGDSITGSLAAAFQGTQLVTAYMLESQNITASPTPISLTTRFPIQSLQPSLSIVGMVDYFPGLSKEFISADVDELPSVTSVSVPFFPSVNNQLQARFADANTLSMDVNAFVSSKPESFNAFLATPDGFVVGLNQINVSEAKIVLTDYINTLRASNTAIDFTPPRTQFLMDVNTLNASNSSIATAIEEYFASLDANASVDVYQNGFVSADSLSTTDGSQTYPLDNNSFSVAVWPGHQVRDGVSIVVNAIALRGKIVYVNGVEDRVEE</sequence>
<dbReference type="Proteomes" id="UP000774699">
    <property type="component" value="Unassembled WGS sequence"/>
</dbReference>
<evidence type="ECO:0000256" key="1">
    <source>
        <dbReference type="SAM" id="Phobius"/>
    </source>
</evidence>
<dbReference type="EMBL" id="VGJJ01000015">
    <property type="protein sequence ID" value="MBM3282207.1"/>
    <property type="molecule type" value="Genomic_DNA"/>
</dbReference>
<proteinExistence type="predicted"/>
<name>A0A8T4C7D3_9ARCH</name>
<dbReference type="AlphaFoldDB" id="A0A8T4C7D3"/>
<accession>A0A8T4C7D3</accession>
<feature type="transmembrane region" description="Helical" evidence="1">
    <location>
        <begin position="12"/>
        <end position="33"/>
    </location>
</feature>
<gene>
    <name evidence="2" type="ORF">FJY86_02605</name>
</gene>
<evidence type="ECO:0000313" key="2">
    <source>
        <dbReference type="EMBL" id="MBM3282207.1"/>
    </source>
</evidence>
<organism evidence="2 3">
    <name type="scientific">Candidatus Iainarchaeum sp</name>
    <dbReference type="NCBI Taxonomy" id="3101447"/>
    <lineage>
        <taxon>Archaea</taxon>
        <taxon>Candidatus Iainarchaeota</taxon>
        <taxon>Candidatus Iainarchaeia</taxon>
        <taxon>Candidatus Iainarchaeales</taxon>
        <taxon>Candidatus Iainarchaeaceae</taxon>
        <taxon>Candidatus Iainarchaeum</taxon>
    </lineage>
</organism>
<protein>
    <submittedName>
        <fullName evidence="2">Uncharacterized protein</fullName>
    </submittedName>
</protein>
<evidence type="ECO:0000313" key="3">
    <source>
        <dbReference type="Proteomes" id="UP000774699"/>
    </source>
</evidence>